<sequence length="84" mass="9526">MLEARVPLAESPSPIRRRLQVPADRRFTRPYLSIQTAMRWENYHRHLFTAPAGASGLRDSEPGHRDGRKALRDTVTATAGDTRD</sequence>
<dbReference type="KEGG" id="sarg:HKX69_34730"/>
<feature type="domain" description="Plasmid pRiA4b Orf3-like" evidence="2">
    <location>
        <begin position="3"/>
        <end position="57"/>
    </location>
</feature>
<evidence type="ECO:0000259" key="2">
    <source>
        <dbReference type="Pfam" id="PF07929"/>
    </source>
</evidence>
<feature type="compositionally biased region" description="Basic and acidic residues" evidence="1">
    <location>
        <begin position="58"/>
        <end position="72"/>
    </location>
</feature>
<feature type="compositionally biased region" description="Polar residues" evidence="1">
    <location>
        <begin position="75"/>
        <end position="84"/>
    </location>
</feature>
<dbReference type="AlphaFoldDB" id="A0A6M4PVC8"/>
<organism evidence="3 4">
    <name type="scientific">Streptomyces argyrophylli</name>
    <dbReference type="NCBI Taxonomy" id="2726118"/>
    <lineage>
        <taxon>Bacteria</taxon>
        <taxon>Bacillati</taxon>
        <taxon>Actinomycetota</taxon>
        <taxon>Actinomycetes</taxon>
        <taxon>Kitasatosporales</taxon>
        <taxon>Streptomycetaceae</taxon>
        <taxon>Streptomyces</taxon>
    </lineage>
</organism>
<evidence type="ECO:0000313" key="4">
    <source>
        <dbReference type="Proteomes" id="UP000502641"/>
    </source>
</evidence>
<dbReference type="InterPro" id="IPR024047">
    <property type="entry name" value="MM3350-like_sf"/>
</dbReference>
<dbReference type="Proteomes" id="UP000502641">
    <property type="component" value="Chromosome"/>
</dbReference>
<reference evidence="3 4" key="1">
    <citation type="submission" date="2020-05" db="EMBL/GenBank/DDBJ databases">
        <authorList>
            <person name="Li K."/>
        </authorList>
    </citation>
    <scope>NUCLEOTIDE SEQUENCE [LARGE SCALE GENOMIC DNA]</scope>
    <source>
        <strain evidence="4">jing01</strain>
    </source>
</reference>
<evidence type="ECO:0000313" key="3">
    <source>
        <dbReference type="EMBL" id="QJS14003.1"/>
    </source>
</evidence>
<accession>A0A6M4PVC8</accession>
<dbReference type="SUPFAM" id="SSF159941">
    <property type="entry name" value="MM3350-like"/>
    <property type="match status" value="1"/>
</dbReference>
<proteinExistence type="predicted"/>
<name>A0A6M4PVC8_9ACTN</name>
<protein>
    <recommendedName>
        <fullName evidence="2">Plasmid pRiA4b Orf3-like domain-containing protein</fullName>
    </recommendedName>
</protein>
<dbReference type="InterPro" id="IPR012912">
    <property type="entry name" value="Plasmid_pRiA4b_Orf3-like"/>
</dbReference>
<dbReference type="Gene3D" id="3.10.290.30">
    <property type="entry name" value="MM3350-like"/>
    <property type="match status" value="1"/>
</dbReference>
<feature type="region of interest" description="Disordered" evidence="1">
    <location>
        <begin position="54"/>
        <end position="84"/>
    </location>
</feature>
<dbReference type="Pfam" id="PF07929">
    <property type="entry name" value="PRiA4_ORF3"/>
    <property type="match status" value="1"/>
</dbReference>
<dbReference type="EMBL" id="CP053189">
    <property type="protein sequence ID" value="QJS14003.1"/>
    <property type="molecule type" value="Genomic_DNA"/>
</dbReference>
<keyword evidence="4" id="KW-1185">Reference proteome</keyword>
<evidence type="ECO:0000256" key="1">
    <source>
        <dbReference type="SAM" id="MobiDB-lite"/>
    </source>
</evidence>
<gene>
    <name evidence="3" type="ORF">HKX69_34730</name>
</gene>